<proteinExistence type="predicted"/>
<feature type="compositionally biased region" description="Low complexity" evidence="1">
    <location>
        <begin position="248"/>
        <end position="271"/>
    </location>
</feature>
<gene>
    <name evidence="2" type="ORF">ASEP1449_LOCUS9434</name>
</gene>
<protein>
    <submittedName>
        <fullName evidence="2">Uncharacterized protein</fullName>
    </submittedName>
</protein>
<organism evidence="2">
    <name type="scientific">Attheya septentrionalis</name>
    <dbReference type="NCBI Taxonomy" id="420275"/>
    <lineage>
        <taxon>Eukaryota</taxon>
        <taxon>Sar</taxon>
        <taxon>Stramenopiles</taxon>
        <taxon>Ochrophyta</taxon>
        <taxon>Bacillariophyta</taxon>
        <taxon>Coscinodiscophyceae</taxon>
        <taxon>Chaetocerotophycidae</taxon>
        <taxon>Chaetocerotales</taxon>
        <taxon>Attheyaceae</taxon>
        <taxon>Attheya</taxon>
    </lineage>
</organism>
<dbReference type="AlphaFoldDB" id="A0A7S2UF10"/>
<feature type="compositionally biased region" description="Low complexity" evidence="1">
    <location>
        <begin position="226"/>
        <end position="241"/>
    </location>
</feature>
<feature type="region of interest" description="Disordered" evidence="1">
    <location>
        <begin position="106"/>
        <end position="141"/>
    </location>
</feature>
<accession>A0A7S2UF10</accession>
<evidence type="ECO:0000256" key="1">
    <source>
        <dbReference type="SAM" id="MobiDB-lite"/>
    </source>
</evidence>
<name>A0A7S2UF10_9STRA</name>
<feature type="compositionally biased region" description="Low complexity" evidence="1">
    <location>
        <begin position="131"/>
        <end position="140"/>
    </location>
</feature>
<feature type="compositionally biased region" description="Polar residues" evidence="1">
    <location>
        <begin position="287"/>
        <end position="310"/>
    </location>
</feature>
<reference evidence="2" key="1">
    <citation type="submission" date="2021-01" db="EMBL/GenBank/DDBJ databases">
        <authorList>
            <person name="Corre E."/>
            <person name="Pelletier E."/>
            <person name="Niang G."/>
            <person name="Scheremetjew M."/>
            <person name="Finn R."/>
            <person name="Kale V."/>
            <person name="Holt S."/>
            <person name="Cochrane G."/>
            <person name="Meng A."/>
            <person name="Brown T."/>
            <person name="Cohen L."/>
        </authorList>
    </citation>
    <scope>NUCLEOTIDE SEQUENCE</scope>
    <source>
        <strain evidence="2">CCMP2084</strain>
    </source>
</reference>
<feature type="compositionally biased region" description="Basic residues" evidence="1">
    <location>
        <begin position="368"/>
        <end position="383"/>
    </location>
</feature>
<feature type="compositionally biased region" description="Low complexity" evidence="1">
    <location>
        <begin position="191"/>
        <end position="201"/>
    </location>
</feature>
<sequence>MSYREGMIRDIRDRRIRVVSNLEEKMDAASVNDASSVCSSASVLEPRVLTGVHTMGSFSLLASSSSFRLRTSSSLLMGSLASKQTKVFRSESDSAAPTTPTTVASTVASSSASVSSHKSLGSHGSHRSSKSHGSSRQGDSIVRELRRQLADMTRQRDDAMGRSNSALAELHALQQKISHGKLQYLQERIHGSGSSNGTGKTTRVDASSFQTAREEEKHGSSRSLPVASTSTSTTAAQQRQQQQRRVHVTSSRDVGSSRSVGSVGSNRSLGSQRSGKSDRPLPHVRNTEQSASTRSSVTFASNRSGPQSSIAARRGVSEPHLGVGPKPIRKNSGPNLPQSRRASESYVIKSARKITQDTTTTPTTIGLPKHRHWSPFRREKKYSKQSFSVKEDSELFGELETDIDDEIS</sequence>
<evidence type="ECO:0000313" key="2">
    <source>
        <dbReference type="EMBL" id="CAD9817602.1"/>
    </source>
</evidence>
<feature type="region of interest" description="Disordered" evidence="1">
    <location>
        <begin position="190"/>
        <end position="384"/>
    </location>
</feature>
<dbReference type="EMBL" id="HBHQ01014149">
    <property type="protein sequence ID" value="CAD9817602.1"/>
    <property type="molecule type" value="Transcribed_RNA"/>
</dbReference>
<feature type="compositionally biased region" description="Low complexity" evidence="1">
    <location>
        <begin position="106"/>
        <end position="123"/>
    </location>
</feature>